<organism evidence="3 4">
    <name type="scientific">Nocardioides aquiterrae</name>
    <dbReference type="NCBI Taxonomy" id="203799"/>
    <lineage>
        <taxon>Bacteria</taxon>
        <taxon>Bacillati</taxon>
        <taxon>Actinomycetota</taxon>
        <taxon>Actinomycetes</taxon>
        <taxon>Propionibacteriales</taxon>
        <taxon>Nocardioidaceae</taxon>
        <taxon>Nocardioides</taxon>
    </lineage>
</organism>
<evidence type="ECO:0000259" key="1">
    <source>
        <dbReference type="Pfam" id="PF07398"/>
    </source>
</evidence>
<name>A0ABP4FBC8_9ACTN</name>
<dbReference type="SUPFAM" id="SSF55718">
    <property type="entry name" value="SCP-like"/>
    <property type="match status" value="1"/>
</dbReference>
<accession>A0ABP4FBC8</accession>
<dbReference type="Pfam" id="PF07398">
    <property type="entry name" value="MDMPI_C"/>
    <property type="match status" value="1"/>
</dbReference>
<protein>
    <submittedName>
        <fullName evidence="3">Maleylpyruvate isomerase family mycothiol-dependent enzyme</fullName>
    </submittedName>
</protein>
<keyword evidence="3" id="KW-0413">Isomerase</keyword>
<proteinExistence type="predicted"/>
<keyword evidence="4" id="KW-1185">Reference proteome</keyword>
<feature type="domain" description="MDMPI C-terminal" evidence="1">
    <location>
        <begin position="154"/>
        <end position="224"/>
    </location>
</feature>
<dbReference type="InterPro" id="IPR034660">
    <property type="entry name" value="DinB/YfiT-like"/>
</dbReference>
<comment type="caution">
    <text evidence="3">The sequence shown here is derived from an EMBL/GenBank/DDBJ whole genome shotgun (WGS) entry which is preliminary data.</text>
</comment>
<dbReference type="EMBL" id="BAAAJE010000028">
    <property type="protein sequence ID" value="GAA1160748.1"/>
    <property type="molecule type" value="Genomic_DNA"/>
</dbReference>
<evidence type="ECO:0000259" key="2">
    <source>
        <dbReference type="Pfam" id="PF11716"/>
    </source>
</evidence>
<gene>
    <name evidence="3" type="ORF">GCM10009606_43440</name>
</gene>
<feature type="domain" description="Mycothiol-dependent maleylpyruvate isomerase metal-binding" evidence="2">
    <location>
        <begin position="8"/>
        <end position="146"/>
    </location>
</feature>
<sequence>MADPLDLSEATRRLIRSADGLSDEQYAAPSALPGWSRAHVLAHLALNAEGLAGALTGVVEGRRVPMYASQEARDDDIDELAGEEPAAVRARLLGGCTDLADALAAVPEDRSGTVIERSPGSDRTFTVADVPSMRLREIEIHHADLAVGYDRSSWAPEFAVHVLDGAAARSPGPFTAHATDLGREWRYGEGGPVVSGAAVDLAWWVTGRGTGEGLTSDSGELPRIGAW</sequence>
<reference evidence="4" key="1">
    <citation type="journal article" date="2019" name="Int. J. Syst. Evol. Microbiol.">
        <title>The Global Catalogue of Microorganisms (GCM) 10K type strain sequencing project: providing services to taxonomists for standard genome sequencing and annotation.</title>
        <authorList>
            <consortium name="The Broad Institute Genomics Platform"/>
            <consortium name="The Broad Institute Genome Sequencing Center for Infectious Disease"/>
            <person name="Wu L."/>
            <person name="Ma J."/>
        </authorList>
    </citation>
    <scope>NUCLEOTIDE SEQUENCE [LARGE SCALE GENOMIC DNA]</scope>
    <source>
        <strain evidence="4">JCM 11813</strain>
    </source>
</reference>
<dbReference type="SUPFAM" id="SSF109854">
    <property type="entry name" value="DinB/YfiT-like putative metalloenzymes"/>
    <property type="match status" value="1"/>
</dbReference>
<dbReference type="InterPro" id="IPR024344">
    <property type="entry name" value="MDMPI_metal-binding"/>
</dbReference>
<dbReference type="InterPro" id="IPR036527">
    <property type="entry name" value="SCP2_sterol-bd_dom_sf"/>
</dbReference>
<dbReference type="RefSeq" id="WP_343910162.1">
    <property type="nucleotide sequence ID" value="NZ_BAAAJE010000028.1"/>
</dbReference>
<dbReference type="InterPro" id="IPR017517">
    <property type="entry name" value="Maleyloyr_isom"/>
</dbReference>
<dbReference type="InterPro" id="IPR010872">
    <property type="entry name" value="MDMPI_C-term_domain"/>
</dbReference>
<evidence type="ECO:0000313" key="4">
    <source>
        <dbReference type="Proteomes" id="UP001499979"/>
    </source>
</evidence>
<dbReference type="NCBIfam" id="TIGR03083">
    <property type="entry name" value="maleylpyruvate isomerase family mycothiol-dependent enzyme"/>
    <property type="match status" value="1"/>
</dbReference>
<dbReference type="GO" id="GO:0016853">
    <property type="term" value="F:isomerase activity"/>
    <property type="evidence" value="ECO:0007669"/>
    <property type="project" value="UniProtKB-KW"/>
</dbReference>
<dbReference type="Gene3D" id="1.20.120.450">
    <property type="entry name" value="dinb family like domain"/>
    <property type="match status" value="1"/>
</dbReference>
<dbReference type="Pfam" id="PF11716">
    <property type="entry name" value="MDMPI_N"/>
    <property type="match status" value="1"/>
</dbReference>
<dbReference type="Proteomes" id="UP001499979">
    <property type="component" value="Unassembled WGS sequence"/>
</dbReference>
<evidence type="ECO:0000313" key="3">
    <source>
        <dbReference type="EMBL" id="GAA1160748.1"/>
    </source>
</evidence>